<evidence type="ECO:0000313" key="7">
    <source>
        <dbReference type="EMBL" id="CAG7630165.1"/>
    </source>
</evidence>
<accession>A0A9W4E9P4</accession>
<evidence type="ECO:0000256" key="1">
    <source>
        <dbReference type="ARBA" id="ARBA00005519"/>
    </source>
</evidence>
<evidence type="ECO:0000256" key="2">
    <source>
        <dbReference type="ARBA" id="ARBA00022729"/>
    </source>
</evidence>
<dbReference type="InterPro" id="IPR008965">
    <property type="entry name" value="CBM2/CBM3_carb-bd_dom_sf"/>
</dbReference>
<feature type="signal peptide" evidence="5">
    <location>
        <begin position="1"/>
        <end position="40"/>
    </location>
</feature>
<name>A0A9W4E9P4_9ACTN</name>
<dbReference type="Gene3D" id="2.60.40.290">
    <property type="match status" value="1"/>
</dbReference>
<keyword evidence="8" id="KW-1185">Reference proteome</keyword>
<dbReference type="InterPro" id="IPR013319">
    <property type="entry name" value="GH11/12"/>
</dbReference>
<dbReference type="Gene3D" id="2.60.120.180">
    <property type="match status" value="1"/>
</dbReference>
<dbReference type="SUPFAM" id="SSF49384">
    <property type="entry name" value="Carbohydrate-binding domain"/>
    <property type="match status" value="1"/>
</dbReference>
<dbReference type="Pfam" id="PF01670">
    <property type="entry name" value="Glyco_hydro_12"/>
    <property type="match status" value="1"/>
</dbReference>
<dbReference type="EMBL" id="CAJVAX010000012">
    <property type="protein sequence ID" value="CAG7630165.1"/>
    <property type="molecule type" value="Genomic_DNA"/>
</dbReference>
<dbReference type="GO" id="GO:0000272">
    <property type="term" value="P:polysaccharide catabolic process"/>
    <property type="evidence" value="ECO:0007669"/>
    <property type="project" value="UniProtKB-KW"/>
</dbReference>
<feature type="chain" id="PRO_5040854862" evidence="5">
    <location>
        <begin position="41"/>
        <end position="390"/>
    </location>
</feature>
<sequence length="390" mass="39508">MKSLQQALRSTRKAAIAALAALGVAAGGLITLTSAPAAHADTQICDQYGTTTIQGRYVVQNNRWGTTATQCINVTSSGFQITQADGSVATNGAPKSYPSIYNGCHYTNCSPGTNLPAQLSSISSAPTSISYSYVGNAVFDAAYDIWLDPTAKKDGVNKTEIMVWFNHVGSIQPVGSKVGSANVAGRTWDVWTGNNGGNDVISFVAPSAISSWSFDVKAFANETISRGLAQSNWYLTSVQAGFEPWQNGAGLAVTSFSSSVNLGGSSTDGGTTNGGTTSGGTTGGSGSSGCKVTVTPQSWSGGFTANVTVANTGSSAVNGWKLGFTLPSGQTITSAWNATVSPSSGSVTATSLAYNAQIPAGGSQSFGFQGTTSGAYAAPTGFTLNGTACS</sequence>
<dbReference type="PROSITE" id="PS51318">
    <property type="entry name" value="TAT"/>
    <property type="match status" value="1"/>
</dbReference>
<evidence type="ECO:0000313" key="8">
    <source>
        <dbReference type="Proteomes" id="UP001153328"/>
    </source>
</evidence>
<dbReference type="Pfam" id="PF00553">
    <property type="entry name" value="CBM_2"/>
    <property type="match status" value="1"/>
</dbReference>
<gene>
    <name evidence="7" type="ORF">SBRY_20636</name>
</gene>
<dbReference type="InterPro" id="IPR012291">
    <property type="entry name" value="CBM2_carb-bd_dom_sf"/>
</dbReference>
<dbReference type="PROSITE" id="PS51173">
    <property type="entry name" value="CBM2"/>
    <property type="match status" value="1"/>
</dbReference>
<dbReference type="SUPFAM" id="SSF49899">
    <property type="entry name" value="Concanavalin A-like lectins/glucanases"/>
    <property type="match status" value="1"/>
</dbReference>
<dbReference type="InterPro" id="IPR002594">
    <property type="entry name" value="GH12"/>
</dbReference>
<dbReference type="Proteomes" id="UP001153328">
    <property type="component" value="Unassembled WGS sequence"/>
</dbReference>
<evidence type="ECO:0000259" key="6">
    <source>
        <dbReference type="PROSITE" id="PS51173"/>
    </source>
</evidence>
<dbReference type="InterPro" id="IPR013320">
    <property type="entry name" value="ConA-like_dom_sf"/>
</dbReference>
<proteinExistence type="inferred from homology"/>
<keyword evidence="3" id="KW-0119">Carbohydrate metabolism</keyword>
<dbReference type="InterPro" id="IPR006311">
    <property type="entry name" value="TAT_signal"/>
</dbReference>
<evidence type="ECO:0000256" key="5">
    <source>
        <dbReference type="SAM" id="SignalP"/>
    </source>
</evidence>
<keyword evidence="3" id="KW-0624">Polysaccharide degradation</keyword>
<feature type="domain" description="CBM2" evidence="6">
    <location>
        <begin position="283"/>
        <end position="390"/>
    </location>
</feature>
<dbReference type="RefSeq" id="WP_205042684.1">
    <property type="nucleotide sequence ID" value="NZ_CAJVAX010000012.1"/>
</dbReference>
<feature type="compositionally biased region" description="Gly residues" evidence="4">
    <location>
        <begin position="271"/>
        <end position="287"/>
    </location>
</feature>
<evidence type="ECO:0000256" key="3">
    <source>
        <dbReference type="ARBA" id="ARBA00023326"/>
    </source>
</evidence>
<organism evidence="7 8">
    <name type="scientific">Actinacidiphila bryophytorum</name>
    <dbReference type="NCBI Taxonomy" id="1436133"/>
    <lineage>
        <taxon>Bacteria</taxon>
        <taxon>Bacillati</taxon>
        <taxon>Actinomycetota</taxon>
        <taxon>Actinomycetes</taxon>
        <taxon>Kitasatosporales</taxon>
        <taxon>Streptomycetaceae</taxon>
        <taxon>Actinacidiphila</taxon>
    </lineage>
</organism>
<reference evidence="7" key="1">
    <citation type="submission" date="2021-06" db="EMBL/GenBank/DDBJ databases">
        <authorList>
            <person name="Arsene-Ploetze F."/>
        </authorList>
    </citation>
    <scope>NUCLEOTIDE SEQUENCE</scope>
    <source>
        <strain evidence="7">SBRY1</strain>
    </source>
</reference>
<comment type="similarity">
    <text evidence="1">Belongs to the glycosyl hydrolase 12 (cellulase H) family.</text>
</comment>
<dbReference type="GO" id="GO:0030247">
    <property type="term" value="F:polysaccharide binding"/>
    <property type="evidence" value="ECO:0007669"/>
    <property type="project" value="UniProtKB-UniRule"/>
</dbReference>
<keyword evidence="2 5" id="KW-0732">Signal</keyword>
<feature type="region of interest" description="Disordered" evidence="4">
    <location>
        <begin position="265"/>
        <end position="290"/>
    </location>
</feature>
<dbReference type="InterPro" id="IPR001919">
    <property type="entry name" value="CBD2"/>
</dbReference>
<evidence type="ECO:0000256" key="4">
    <source>
        <dbReference type="SAM" id="MobiDB-lite"/>
    </source>
</evidence>
<dbReference type="PANTHER" id="PTHR34002">
    <property type="entry name" value="BLR1656 PROTEIN"/>
    <property type="match status" value="1"/>
</dbReference>
<dbReference type="AlphaFoldDB" id="A0A9W4E9P4"/>
<dbReference type="PANTHER" id="PTHR34002:SF9">
    <property type="entry name" value="XYLOGLUCAN-SPECIFIC ENDO-BETA-1,4-GLUCANASE A"/>
    <property type="match status" value="1"/>
</dbReference>
<comment type="caution">
    <text evidence="7">The sequence shown here is derived from an EMBL/GenBank/DDBJ whole genome shotgun (WGS) entry which is preliminary data.</text>
</comment>
<protein>
    <submittedName>
        <fullName evidence="7">Cellulose binding domain-containing protein</fullName>
    </submittedName>
</protein>
<dbReference type="GO" id="GO:0008810">
    <property type="term" value="F:cellulase activity"/>
    <property type="evidence" value="ECO:0007669"/>
    <property type="project" value="InterPro"/>
</dbReference>
<dbReference type="SMART" id="SM00637">
    <property type="entry name" value="CBD_II"/>
    <property type="match status" value="1"/>
</dbReference>